<evidence type="ECO:0000256" key="1">
    <source>
        <dbReference type="SAM" id="Phobius"/>
    </source>
</evidence>
<dbReference type="Proteomes" id="UP000230233">
    <property type="component" value="Chromosome II"/>
</dbReference>
<comment type="caution">
    <text evidence="2">The sequence shown here is derived from an EMBL/GenBank/DDBJ whole genome shotgun (WGS) entry which is preliminary data.</text>
</comment>
<gene>
    <name evidence="2" type="primary">Cnig_chr_II.g8014</name>
    <name evidence="2" type="ORF">B9Z55_008014</name>
</gene>
<feature type="transmembrane region" description="Helical" evidence="1">
    <location>
        <begin position="421"/>
        <end position="450"/>
    </location>
</feature>
<dbReference type="InterPro" id="IPR021942">
    <property type="entry name" value="DUF3557"/>
</dbReference>
<dbReference type="AlphaFoldDB" id="A0A2G5VCC2"/>
<proteinExistence type="predicted"/>
<protein>
    <submittedName>
        <fullName evidence="2">Uncharacterized protein</fullName>
    </submittedName>
</protein>
<evidence type="ECO:0000313" key="3">
    <source>
        <dbReference type="Proteomes" id="UP000230233"/>
    </source>
</evidence>
<organism evidence="2 3">
    <name type="scientific">Caenorhabditis nigoni</name>
    <dbReference type="NCBI Taxonomy" id="1611254"/>
    <lineage>
        <taxon>Eukaryota</taxon>
        <taxon>Metazoa</taxon>
        <taxon>Ecdysozoa</taxon>
        <taxon>Nematoda</taxon>
        <taxon>Chromadorea</taxon>
        <taxon>Rhabditida</taxon>
        <taxon>Rhabditina</taxon>
        <taxon>Rhabditomorpha</taxon>
        <taxon>Rhabditoidea</taxon>
        <taxon>Rhabditidae</taxon>
        <taxon>Peloderinae</taxon>
        <taxon>Caenorhabditis</taxon>
    </lineage>
</organism>
<keyword evidence="1" id="KW-1133">Transmembrane helix</keyword>
<keyword evidence="3" id="KW-1185">Reference proteome</keyword>
<name>A0A2G5VCC2_9PELO</name>
<dbReference type="PANTHER" id="PTHR31379">
    <property type="entry name" value="F-BOX C PROTEIN-RELATED-RELATED"/>
    <property type="match status" value="1"/>
</dbReference>
<sequence>MDPPDWYITFTNPTKPAKHKKPTKSKNAKISSLGIGCVLEYMSFERRSQIATKCPRIRGIEKSTPMNLEKLCFEYDGFTVDATKYVIKPKLWENDNWYEQMRQEVLPGDLPLPYPEDWYRNRDLGDQEPPFPQEFILKIKKDKDEQCYILNKDYKNLLLHLAQKKFASKLFGKNRKIYTGLLEFDNSFHDNPSAIYRLPDGLKIYPVKVKTHGEPLDQLRKILAPNHRIQIFSLPLQGVETDIYGHPLVSNSKKLELHSTTFNDLESYLQFMNRLSNRKMDIGFEIFRGDFPEYIRRGITVPLKVGTEFSWILRDPEMSETLLSLKKEFQGFAIRGPVGDERFQDTVYCIAIPRHNGDTELQLLQKLRRRPKYAENPDMHLHDNEVQMRVVRRGTSIPTEVDSVECALRRKKRLQMIKSPFYFIGDIIISLLSVLAIFVMVPPAFALILWEKIPIWAKDFWNFFRKTICDIFSRLKKMDPPDWYTKPTKPTKAENSKNAKITDLGIGCVLEYMSFERRKLIATQCSTLREMEKSLPMNLEKLCFDYDSVTVNTTKYSITSESWQTMAWCNEMSQEVLPGDVLLSFAQIPKFWHQKRDMGSLKPPFTPKLVLEIKKDSIIRRLNNEHCYSLKKDYTNLPLHLAKKKFATELFGTNRKIYTELLEFDNQYENIPMIYRLPEGLEIYPTKVKTRGEPLDPLYQILAPSHPIQTFSLPLNRRPDIYQHPLVLSSKKLELYNCFHSNLELYVEFKNQIPNRKIDVAFEILSEQLPVLIRSGITVPLKVGTEVSWILWDPEMSEKLYSLKNELQGFAIRGDKADERFQDTVYCIAIPRNDGKTELEILQKIRIRPKYAKNPDRRLHDNEIRMRVVPRGTSIPAEVDSVECALRRKKRLKIIKSPFYLIGGIIISFLAILALLIIIPVLGIVYFLYKIPEWAKITWNSSQKQNL</sequence>
<evidence type="ECO:0000313" key="2">
    <source>
        <dbReference type="EMBL" id="PIC49390.1"/>
    </source>
</evidence>
<keyword evidence="1" id="KW-0472">Membrane</keyword>
<dbReference type="EMBL" id="PDUG01000002">
    <property type="protein sequence ID" value="PIC49390.1"/>
    <property type="molecule type" value="Genomic_DNA"/>
</dbReference>
<accession>A0A2G5VCC2</accession>
<dbReference type="Pfam" id="PF12078">
    <property type="entry name" value="DUF3557"/>
    <property type="match status" value="1"/>
</dbReference>
<reference evidence="3" key="1">
    <citation type="submission" date="2017-10" db="EMBL/GenBank/DDBJ databases">
        <title>Rapid genome shrinkage in a self-fertile nematode reveals novel sperm competition proteins.</title>
        <authorList>
            <person name="Yin D."/>
            <person name="Schwarz E.M."/>
            <person name="Thomas C.G."/>
            <person name="Felde R.L."/>
            <person name="Korf I.F."/>
            <person name="Cutter A.D."/>
            <person name="Schartner C.M."/>
            <person name="Ralston E.J."/>
            <person name="Meyer B.J."/>
            <person name="Haag E.S."/>
        </authorList>
    </citation>
    <scope>NUCLEOTIDE SEQUENCE [LARGE SCALE GENOMIC DNA]</scope>
    <source>
        <strain evidence="3">JU1422</strain>
    </source>
</reference>
<feature type="transmembrane region" description="Helical" evidence="1">
    <location>
        <begin position="899"/>
        <end position="929"/>
    </location>
</feature>
<dbReference type="OrthoDB" id="10453187at2759"/>
<dbReference type="PANTHER" id="PTHR31379:SF1">
    <property type="entry name" value="F-BOX C PROTEIN-RELATED"/>
    <property type="match status" value="1"/>
</dbReference>
<keyword evidence="1" id="KW-0812">Transmembrane</keyword>